<accession>A0A931MMK6</accession>
<dbReference type="GO" id="GO:0030288">
    <property type="term" value="C:outer membrane-bounded periplasmic space"/>
    <property type="evidence" value="ECO:0007669"/>
    <property type="project" value="TreeGrafter"/>
</dbReference>
<dbReference type="InterPro" id="IPR014756">
    <property type="entry name" value="Ig_E-set"/>
</dbReference>
<dbReference type="AlphaFoldDB" id="A0A931MMK6"/>
<protein>
    <submittedName>
        <fullName evidence="8">Glucan biosynthesis protein D</fullName>
    </submittedName>
</protein>
<dbReference type="GO" id="GO:0003824">
    <property type="term" value="F:catalytic activity"/>
    <property type="evidence" value="ECO:0007669"/>
    <property type="project" value="InterPro"/>
</dbReference>
<dbReference type="InterPro" id="IPR013783">
    <property type="entry name" value="Ig-like_fold"/>
</dbReference>
<dbReference type="Gene3D" id="2.60.40.10">
    <property type="entry name" value="Immunoglobulins"/>
    <property type="match status" value="1"/>
</dbReference>
<name>A0A931MMK6_9SPHN</name>
<evidence type="ECO:0000256" key="5">
    <source>
        <dbReference type="ARBA" id="ARBA00022764"/>
    </source>
</evidence>
<feature type="domain" description="Glucan biosynthesis periplasmic MdoG C-terminal" evidence="7">
    <location>
        <begin position="37"/>
        <end position="495"/>
    </location>
</feature>
<dbReference type="SUPFAM" id="SSF81296">
    <property type="entry name" value="E set domains"/>
    <property type="match status" value="1"/>
</dbReference>
<dbReference type="InterPro" id="IPR011013">
    <property type="entry name" value="Gal_mutarotase_sf_dom"/>
</dbReference>
<dbReference type="Proteomes" id="UP000617634">
    <property type="component" value="Unassembled WGS sequence"/>
</dbReference>
<comment type="caution">
    <text evidence="8">The sequence shown here is derived from an EMBL/GenBank/DDBJ whole genome shotgun (WGS) entry which is preliminary data.</text>
</comment>
<sequence>MLDRRAASGLLLSLCSLAFAPAQAFAQSGRFGPAHPFDWKRLVKMASDLAKKPYAAVPDSDNAAIDFEAFGALTYGNAQSLAGNVRLFPTARNVAPKPVKIHLVQGGQAREVVDTGGLFVGSADANTHADAAGFRVMSADGQTDWLAFLGASYYRTAGTSGQYGLSARGLSIDTGLDTPEEFPVFTQFWLENTGPDTARIHALLDSPSATGAYSFDCARSDASIVQDVKAKIFLRKDVRQLGIAAASSMFWYDQNGGKADWRPEIHDSDGLALRTGSGERIWRPLINPSRIRLDLFQDTDPKAFGLIQRDRDFDHYQDDGLFYDRRPSLWIEPQGNWGKGSVLLLEMPTVGETDDNVAMFWQPAKPAKAGDAMDFAYRLTWANTDPSIDAVAHCVDSFEGPATVAGLAARRPPEGIKRYVFDFKGPALAGLDRNSGVEAAVSVPSSAIVSTSAYPVVGREGVWRAVLDLREAEIGAEEFRFYLKRGNDALSETVIKVVKP</sequence>
<keyword evidence="5" id="KW-0574">Periplasm</keyword>
<dbReference type="PANTHER" id="PTHR30504">
    <property type="entry name" value="GLUCANS BIOSYNTHESIS PROTEIN"/>
    <property type="match status" value="1"/>
</dbReference>
<evidence type="ECO:0000256" key="3">
    <source>
        <dbReference type="ARBA" id="ARBA00009284"/>
    </source>
</evidence>
<reference evidence="8" key="1">
    <citation type="submission" date="2020-11" db="EMBL/GenBank/DDBJ databases">
        <title>Novosphingobium aureum sp. nov., a marine bacterium isolated from sediment of a salt flat.</title>
        <authorList>
            <person name="Yoo Y."/>
            <person name="Kim J.-J."/>
        </authorList>
    </citation>
    <scope>NUCLEOTIDE SEQUENCE</scope>
    <source>
        <strain evidence="8">YJ-S2-02</strain>
    </source>
</reference>
<organism evidence="8 9">
    <name type="scientific">Novosphingobium aureum</name>
    <dbReference type="NCBI Taxonomy" id="2792964"/>
    <lineage>
        <taxon>Bacteria</taxon>
        <taxon>Pseudomonadati</taxon>
        <taxon>Pseudomonadota</taxon>
        <taxon>Alphaproteobacteria</taxon>
        <taxon>Sphingomonadales</taxon>
        <taxon>Sphingomonadaceae</taxon>
        <taxon>Novosphingobium</taxon>
    </lineage>
</organism>
<keyword evidence="4 6" id="KW-0732">Signal</keyword>
<dbReference type="GO" id="GO:0030246">
    <property type="term" value="F:carbohydrate binding"/>
    <property type="evidence" value="ECO:0007669"/>
    <property type="project" value="InterPro"/>
</dbReference>
<dbReference type="EMBL" id="JADZGI010000009">
    <property type="protein sequence ID" value="MBH0115133.1"/>
    <property type="molecule type" value="Genomic_DNA"/>
</dbReference>
<dbReference type="PANTHER" id="PTHR30504:SF3">
    <property type="entry name" value="GLUCANS BIOSYNTHESIS PROTEIN D"/>
    <property type="match status" value="1"/>
</dbReference>
<evidence type="ECO:0000259" key="7">
    <source>
        <dbReference type="Pfam" id="PF04349"/>
    </source>
</evidence>
<dbReference type="InterPro" id="IPR007444">
    <property type="entry name" value="Glucan_biosyn_MdoG_C"/>
</dbReference>
<evidence type="ECO:0000313" key="9">
    <source>
        <dbReference type="Proteomes" id="UP000617634"/>
    </source>
</evidence>
<comment type="similarity">
    <text evidence="3">Belongs to the OpgD/OpgG family.</text>
</comment>
<dbReference type="PIRSF" id="PIRSF006281">
    <property type="entry name" value="MdoG"/>
    <property type="match status" value="1"/>
</dbReference>
<dbReference type="InterPro" id="IPR014718">
    <property type="entry name" value="GH-type_carb-bd"/>
</dbReference>
<evidence type="ECO:0000256" key="2">
    <source>
        <dbReference type="ARBA" id="ARBA00005001"/>
    </source>
</evidence>
<proteinExistence type="inferred from homology"/>
<keyword evidence="9" id="KW-1185">Reference proteome</keyword>
<dbReference type="InterPro" id="IPR014438">
    <property type="entry name" value="Glucan_biosyn_MdoG/MdoD"/>
</dbReference>
<dbReference type="Gene3D" id="2.70.98.10">
    <property type="match status" value="1"/>
</dbReference>
<gene>
    <name evidence="8" type="ORF">I5E68_19505</name>
</gene>
<feature type="chain" id="PRO_5037635146" evidence="6">
    <location>
        <begin position="27"/>
        <end position="500"/>
    </location>
</feature>
<comment type="subcellular location">
    <subcellularLocation>
        <location evidence="1">Periplasm</location>
    </subcellularLocation>
</comment>
<dbReference type="GO" id="GO:0051274">
    <property type="term" value="P:beta-glucan biosynthetic process"/>
    <property type="evidence" value="ECO:0007669"/>
    <property type="project" value="TreeGrafter"/>
</dbReference>
<evidence type="ECO:0000256" key="6">
    <source>
        <dbReference type="SAM" id="SignalP"/>
    </source>
</evidence>
<evidence type="ECO:0000313" key="8">
    <source>
        <dbReference type="EMBL" id="MBH0115133.1"/>
    </source>
</evidence>
<feature type="signal peptide" evidence="6">
    <location>
        <begin position="1"/>
        <end position="26"/>
    </location>
</feature>
<dbReference type="Pfam" id="PF04349">
    <property type="entry name" value="MdoG"/>
    <property type="match status" value="1"/>
</dbReference>
<evidence type="ECO:0000256" key="1">
    <source>
        <dbReference type="ARBA" id="ARBA00004418"/>
    </source>
</evidence>
<dbReference type="SUPFAM" id="SSF74650">
    <property type="entry name" value="Galactose mutarotase-like"/>
    <property type="match status" value="1"/>
</dbReference>
<evidence type="ECO:0000256" key="4">
    <source>
        <dbReference type="ARBA" id="ARBA00022729"/>
    </source>
</evidence>
<comment type="pathway">
    <text evidence="2">Glycan metabolism; osmoregulated periplasmic glucan (OPG) biosynthesis.</text>
</comment>